<evidence type="ECO:0000256" key="1">
    <source>
        <dbReference type="SAM" id="MobiDB-lite"/>
    </source>
</evidence>
<evidence type="ECO:0000313" key="2">
    <source>
        <dbReference type="EMBL" id="AVH59799.1"/>
    </source>
</evidence>
<dbReference type="EMBL" id="CP026652">
    <property type="protein sequence ID" value="AVH59799.1"/>
    <property type="molecule type" value="Genomic_DNA"/>
</dbReference>
<organism evidence="2 3">
    <name type="scientific">Streptomyces dengpaensis</name>
    <dbReference type="NCBI Taxonomy" id="2049881"/>
    <lineage>
        <taxon>Bacteria</taxon>
        <taxon>Bacillati</taxon>
        <taxon>Actinomycetota</taxon>
        <taxon>Actinomycetes</taxon>
        <taxon>Kitasatosporales</taxon>
        <taxon>Streptomycetaceae</taxon>
        <taxon>Streptomyces</taxon>
    </lineage>
</organism>
<protein>
    <submittedName>
        <fullName evidence="2">Uncharacterized protein</fullName>
    </submittedName>
</protein>
<sequence>MQHESTELHHGVVPHCPKGVGDPHRVMEWTPCGEKGRQPAVTGRTDPLYLSSMNFFTSD</sequence>
<evidence type="ECO:0000313" key="3">
    <source>
        <dbReference type="Proteomes" id="UP000238413"/>
    </source>
</evidence>
<reference evidence="2 3" key="1">
    <citation type="submission" date="2018-02" db="EMBL/GenBank/DDBJ databases">
        <title>Complete genome sequence of Streptomyces dengpaensis, the producer of angucyclines.</title>
        <authorList>
            <person name="Yumei L."/>
        </authorList>
    </citation>
    <scope>NUCLEOTIDE SEQUENCE [LARGE SCALE GENOMIC DNA]</scope>
    <source>
        <strain evidence="2 3">XZHG99</strain>
    </source>
</reference>
<keyword evidence="3" id="KW-1185">Reference proteome</keyword>
<dbReference type="Proteomes" id="UP000238413">
    <property type="component" value="Chromosome"/>
</dbReference>
<feature type="region of interest" description="Disordered" evidence="1">
    <location>
        <begin position="1"/>
        <end position="22"/>
    </location>
</feature>
<gene>
    <name evidence="2" type="ORF">C4B68_33085</name>
</gene>
<name>A0ABM6SYU7_9ACTN</name>
<proteinExistence type="predicted"/>
<accession>A0ABM6SYU7</accession>
<feature type="compositionally biased region" description="Basic and acidic residues" evidence="1">
    <location>
        <begin position="1"/>
        <end position="10"/>
    </location>
</feature>